<dbReference type="PROSITE" id="PS50893">
    <property type="entry name" value="ABC_TRANSPORTER_2"/>
    <property type="match status" value="1"/>
</dbReference>
<keyword evidence="8 9" id="KW-0472">Membrane</keyword>
<comment type="catalytic activity">
    <reaction evidence="9">
        <text>an R-cob(III)alamin(out) + ATP + H2O = an R-cob(III)alamin(in) + ADP + phosphate + H(+)</text>
        <dbReference type="Rhea" id="RHEA:17873"/>
        <dbReference type="ChEBI" id="CHEBI:15377"/>
        <dbReference type="ChEBI" id="CHEBI:15378"/>
        <dbReference type="ChEBI" id="CHEBI:30616"/>
        <dbReference type="ChEBI" id="CHEBI:43474"/>
        <dbReference type="ChEBI" id="CHEBI:140785"/>
        <dbReference type="ChEBI" id="CHEBI:456216"/>
        <dbReference type="EC" id="7.6.2.8"/>
    </reaction>
</comment>
<comment type="similarity">
    <text evidence="9">Belongs to the ABC transporter superfamily. Vitamin B12 importer (TC 3.A.1.13.1) family.</text>
</comment>
<keyword evidence="2 9" id="KW-0813">Transport</keyword>
<dbReference type="SMART" id="SM00382">
    <property type="entry name" value="AAA"/>
    <property type="match status" value="1"/>
</dbReference>
<evidence type="ECO:0000256" key="8">
    <source>
        <dbReference type="ARBA" id="ARBA00023136"/>
    </source>
</evidence>
<dbReference type="PANTHER" id="PTHR42734">
    <property type="entry name" value="METAL TRANSPORT SYSTEM ATP-BINDING PROTEIN TM_0124-RELATED"/>
    <property type="match status" value="1"/>
</dbReference>
<organism evidence="11 12">
    <name type="scientific">Mixta calida</name>
    <dbReference type="NCBI Taxonomy" id="665913"/>
    <lineage>
        <taxon>Bacteria</taxon>
        <taxon>Pseudomonadati</taxon>
        <taxon>Pseudomonadota</taxon>
        <taxon>Gammaproteobacteria</taxon>
        <taxon>Enterobacterales</taxon>
        <taxon>Erwiniaceae</taxon>
        <taxon>Mixta</taxon>
    </lineage>
</organism>
<keyword evidence="5 9" id="KW-0547">Nucleotide-binding</keyword>
<feature type="binding site" evidence="9">
    <location>
        <begin position="31"/>
        <end position="38"/>
    </location>
    <ligand>
        <name>ATP</name>
        <dbReference type="ChEBI" id="CHEBI:30616"/>
    </ligand>
</feature>
<evidence type="ECO:0000256" key="1">
    <source>
        <dbReference type="ARBA" id="ARBA00006526"/>
    </source>
</evidence>
<evidence type="ECO:0000256" key="5">
    <source>
        <dbReference type="ARBA" id="ARBA00022741"/>
    </source>
</evidence>
<dbReference type="EC" id="7.6.2.8" evidence="9"/>
<dbReference type="HAMAP" id="MF_01005">
    <property type="entry name" value="BtuD"/>
    <property type="match status" value="1"/>
</dbReference>
<keyword evidence="7 9" id="KW-1278">Translocase</keyword>
<evidence type="ECO:0000313" key="12">
    <source>
        <dbReference type="Proteomes" id="UP000237673"/>
    </source>
</evidence>
<protein>
    <recommendedName>
        <fullName evidence="9">Vitamin B12 import ATP-binding protein BtuD</fullName>
        <ecNumber evidence="9">7.6.2.8</ecNumber>
    </recommendedName>
    <alternativeName>
        <fullName evidence="9">Vitamin B12-transporting ATPase</fullName>
    </alternativeName>
</protein>
<sequence>MLLSIEQAAIAGRLQPFSAQVDGGELIHLLGPNGAGKSTLLALIAGLLAGRGEVRIDGRPLATWSPKTLARRRAWLPQQQPQPGQMAVYHYLRQHADAQEPETLLPQLLRAFQLEDKLTRPLTWLSGGEWQRVRLTAVLLQVWPQPERPPTLLLLDEPYSGLDVAQQRALDAQLDAFCKAGGAVIASGHDLNHSLRHAQSVWLMRQGKVVRQGSVAAVMEPALLSEVYGVLFRQLQAGEESWLISEEMR</sequence>
<dbReference type="Proteomes" id="UP000237673">
    <property type="component" value="Chromosome"/>
</dbReference>
<dbReference type="InterPro" id="IPR050153">
    <property type="entry name" value="Metal_Ion_Import_ABC"/>
</dbReference>
<proteinExistence type="inferred from homology"/>
<comment type="function">
    <text evidence="9">Part of the ABC transporter complex BtuCDF involved in vitamin B12 import. Responsible for energy coupling to the transport system.</text>
</comment>
<dbReference type="InterPro" id="IPR003593">
    <property type="entry name" value="AAA+_ATPase"/>
</dbReference>
<dbReference type="RefSeq" id="WP_084970246.1">
    <property type="nucleotide sequence ID" value="NZ_CAXOMJ010000019.1"/>
</dbReference>
<evidence type="ECO:0000313" key="11">
    <source>
        <dbReference type="EMBL" id="AUY25168.1"/>
    </source>
</evidence>
<dbReference type="Pfam" id="PF00005">
    <property type="entry name" value="ABC_tran"/>
    <property type="match status" value="1"/>
</dbReference>
<reference evidence="11 12" key="1">
    <citation type="submission" date="2018-01" db="EMBL/GenBank/DDBJ databases">
        <title>Complete and assembled Genome of Pantoea calida DSM22759T.</title>
        <authorList>
            <person name="Stevens M.J.A."/>
            <person name="Zurfluh K."/>
            <person name="Stephan R."/>
        </authorList>
    </citation>
    <scope>NUCLEOTIDE SEQUENCE [LARGE SCALE GENOMIC DNA]</scope>
    <source>
        <strain evidence="11 12">DSM 22759</strain>
    </source>
</reference>
<comment type="subunit">
    <text evidence="9">The complex is composed of two ATP-binding proteins (BtuD), two transmembrane proteins (BtuC) and a solute-binding protein (BtuF).</text>
</comment>
<dbReference type="NCBIfam" id="NF002981">
    <property type="entry name" value="PRK03695.1"/>
    <property type="match status" value="1"/>
</dbReference>
<comment type="subcellular location">
    <subcellularLocation>
        <location evidence="9">Cell membrane</location>
        <topology evidence="9">Peripheral membrane protein</topology>
    </subcellularLocation>
</comment>
<keyword evidence="3 9" id="KW-1003">Cell membrane</keyword>
<keyword evidence="4" id="KW-0997">Cell inner membrane</keyword>
<evidence type="ECO:0000259" key="10">
    <source>
        <dbReference type="PROSITE" id="PS50893"/>
    </source>
</evidence>
<evidence type="ECO:0000256" key="2">
    <source>
        <dbReference type="ARBA" id="ARBA00022448"/>
    </source>
</evidence>
<gene>
    <name evidence="9" type="primary">btuD</name>
    <name evidence="11" type="ORF">C2E16_09805</name>
</gene>
<accession>A0ABN5HAF0</accession>
<feature type="domain" description="ABC transporter" evidence="10">
    <location>
        <begin position="3"/>
        <end position="231"/>
    </location>
</feature>
<dbReference type="EMBL" id="CP026378">
    <property type="protein sequence ID" value="AUY25168.1"/>
    <property type="molecule type" value="Genomic_DNA"/>
</dbReference>
<evidence type="ECO:0000256" key="7">
    <source>
        <dbReference type="ARBA" id="ARBA00022967"/>
    </source>
</evidence>
<evidence type="ECO:0000256" key="6">
    <source>
        <dbReference type="ARBA" id="ARBA00022840"/>
    </source>
</evidence>
<dbReference type="Gene3D" id="3.40.50.300">
    <property type="entry name" value="P-loop containing nucleotide triphosphate hydrolases"/>
    <property type="match status" value="1"/>
</dbReference>
<dbReference type="GO" id="GO:0005524">
    <property type="term" value="F:ATP binding"/>
    <property type="evidence" value="ECO:0007669"/>
    <property type="project" value="UniProtKB-KW"/>
</dbReference>
<keyword evidence="6 9" id="KW-0067">ATP-binding</keyword>
<dbReference type="InterPro" id="IPR023693">
    <property type="entry name" value="ABC_transptr_BtuD"/>
</dbReference>
<dbReference type="InterPro" id="IPR003439">
    <property type="entry name" value="ABC_transporter-like_ATP-bd"/>
</dbReference>
<keyword evidence="12" id="KW-1185">Reference proteome</keyword>
<dbReference type="PANTHER" id="PTHR42734:SF18">
    <property type="entry name" value="VITAMIN B12 IMPORT ATP-BINDING PROTEIN BTUD"/>
    <property type="match status" value="1"/>
</dbReference>
<dbReference type="SUPFAM" id="SSF52540">
    <property type="entry name" value="P-loop containing nucleoside triphosphate hydrolases"/>
    <property type="match status" value="1"/>
</dbReference>
<dbReference type="InterPro" id="IPR027417">
    <property type="entry name" value="P-loop_NTPase"/>
</dbReference>
<evidence type="ECO:0000256" key="3">
    <source>
        <dbReference type="ARBA" id="ARBA00022475"/>
    </source>
</evidence>
<dbReference type="GeneID" id="84630734"/>
<name>A0ABN5HAF0_9GAMM</name>
<comment type="similarity">
    <text evidence="1">Belongs to the ABC transporter superfamily. Drug exporter-2 (TC 3.A.1.117) family.</text>
</comment>
<evidence type="ECO:0000256" key="9">
    <source>
        <dbReference type="HAMAP-Rule" id="MF_01005"/>
    </source>
</evidence>
<evidence type="ECO:0000256" key="4">
    <source>
        <dbReference type="ARBA" id="ARBA00022519"/>
    </source>
</evidence>